<dbReference type="EMBL" id="JAWQEV010000002">
    <property type="protein sequence ID" value="MDW4572982.1"/>
    <property type="molecule type" value="Genomic_DNA"/>
</dbReference>
<keyword evidence="1" id="KW-1133">Transmembrane helix</keyword>
<feature type="transmembrane region" description="Helical" evidence="1">
    <location>
        <begin position="28"/>
        <end position="49"/>
    </location>
</feature>
<name>A0ABU4H0X5_9MICO</name>
<keyword evidence="1" id="KW-0812">Transmembrane</keyword>
<evidence type="ECO:0000313" key="3">
    <source>
        <dbReference type="Proteomes" id="UP001283109"/>
    </source>
</evidence>
<proteinExistence type="predicted"/>
<gene>
    <name evidence="2" type="ORF">R8Z58_09400</name>
</gene>
<dbReference type="RefSeq" id="WP_318353486.1">
    <property type="nucleotide sequence ID" value="NZ_JAWQEV010000002.1"/>
</dbReference>
<comment type="caution">
    <text evidence="2">The sequence shown here is derived from an EMBL/GenBank/DDBJ whole genome shotgun (WGS) entry which is preliminary data.</text>
</comment>
<reference evidence="2 3" key="1">
    <citation type="submission" date="2023-11" db="EMBL/GenBank/DDBJ databases">
        <title>Draft genome sequence of Microbacterium arthrosphaerae JCM 30492.</title>
        <authorList>
            <person name="Zhang G."/>
            <person name="Ding Y."/>
        </authorList>
    </citation>
    <scope>NUCLEOTIDE SEQUENCE [LARGE SCALE GENOMIC DNA]</scope>
    <source>
        <strain evidence="2 3">JCM 30492</strain>
    </source>
</reference>
<evidence type="ECO:0000313" key="2">
    <source>
        <dbReference type="EMBL" id="MDW4572982.1"/>
    </source>
</evidence>
<accession>A0ABU4H0X5</accession>
<protein>
    <submittedName>
        <fullName evidence="2">TadE family protein</fullName>
    </submittedName>
</protein>
<keyword evidence="3" id="KW-1185">Reference proteome</keyword>
<keyword evidence="1" id="KW-0472">Membrane</keyword>
<dbReference type="Proteomes" id="UP001283109">
    <property type="component" value="Unassembled WGS sequence"/>
</dbReference>
<organism evidence="2 3">
    <name type="scientific">Microbacterium arthrosphaerae</name>
    <dbReference type="NCBI Taxonomy" id="792652"/>
    <lineage>
        <taxon>Bacteria</taxon>
        <taxon>Bacillati</taxon>
        <taxon>Actinomycetota</taxon>
        <taxon>Actinomycetes</taxon>
        <taxon>Micrococcales</taxon>
        <taxon>Microbacteriaceae</taxon>
        <taxon>Microbacterium</taxon>
    </lineage>
</organism>
<sequence>MRPSNRSTDLTCPPPDDDPERGSAALEFIVVGLLMLVPLVYLVVTLGLIQGQSLGAEAAARHVARAVSTASDADDARTRADAVLAAVAAEYGIDHVDLSVACTPAGASCPRAGATLHITVRAEVALPLVPPVLGLDEIAVIPVEASAAHKVSRFWSER</sequence>
<evidence type="ECO:0000256" key="1">
    <source>
        <dbReference type="SAM" id="Phobius"/>
    </source>
</evidence>